<dbReference type="RefSeq" id="XP_036689058.1">
    <property type="nucleotide sequence ID" value="XM_036833163.1"/>
</dbReference>
<dbReference type="InterPro" id="IPR013087">
    <property type="entry name" value="Znf_C2H2_type"/>
</dbReference>
<dbReference type="AlphaFoldDB" id="A0A8B8VVX2"/>
<accession>A0A8B8VVX2</accession>
<evidence type="ECO:0000256" key="1">
    <source>
        <dbReference type="PROSITE-ProRule" id="PRU00042"/>
    </source>
</evidence>
<keyword evidence="1" id="KW-0862">Zinc</keyword>
<keyword evidence="3" id="KW-1185">Reference proteome</keyword>
<name>A0A8B8VVX2_BALMU</name>
<keyword evidence="1" id="KW-0863">Zinc-finger</keyword>
<dbReference type="InterPro" id="IPR036236">
    <property type="entry name" value="Znf_C2H2_sf"/>
</dbReference>
<dbReference type="GeneID" id="118884953"/>
<reference evidence="4" key="1">
    <citation type="submission" date="2025-08" db="UniProtKB">
        <authorList>
            <consortium name="RefSeq"/>
        </authorList>
    </citation>
    <scope>IDENTIFICATION</scope>
    <source>
        <tissue evidence="4">Epidermis and Blubber</tissue>
    </source>
</reference>
<proteinExistence type="predicted"/>
<dbReference type="KEGG" id="bmus:118884953"/>
<dbReference type="GO" id="GO:0008270">
    <property type="term" value="F:zinc ion binding"/>
    <property type="evidence" value="ECO:0007669"/>
    <property type="project" value="UniProtKB-KW"/>
</dbReference>
<protein>
    <submittedName>
        <fullName evidence="4">Zinc finger protein 837-like</fullName>
    </submittedName>
</protein>
<evidence type="ECO:0000259" key="2">
    <source>
        <dbReference type="PROSITE" id="PS50157"/>
    </source>
</evidence>
<dbReference type="Proteomes" id="UP000694857">
    <property type="component" value="Chromosome 19"/>
</dbReference>
<dbReference type="Gene3D" id="3.30.160.60">
    <property type="entry name" value="Classic Zinc Finger"/>
    <property type="match status" value="1"/>
</dbReference>
<dbReference type="SUPFAM" id="SSF57667">
    <property type="entry name" value="beta-beta-alpha zinc fingers"/>
    <property type="match status" value="1"/>
</dbReference>
<feature type="domain" description="C2H2-type" evidence="2">
    <location>
        <begin position="62"/>
        <end position="89"/>
    </location>
</feature>
<dbReference type="PROSITE" id="PS50157">
    <property type="entry name" value="ZINC_FINGER_C2H2_2"/>
    <property type="match status" value="1"/>
</dbReference>
<evidence type="ECO:0000313" key="3">
    <source>
        <dbReference type="Proteomes" id="UP000694857"/>
    </source>
</evidence>
<evidence type="ECO:0000313" key="4">
    <source>
        <dbReference type="RefSeq" id="XP_036689058.1"/>
    </source>
</evidence>
<keyword evidence="1" id="KW-0479">Metal-binding</keyword>
<dbReference type="OrthoDB" id="8117402at2759"/>
<organism evidence="3 4">
    <name type="scientific">Balaenoptera musculus</name>
    <name type="common">Blue whale</name>
    <dbReference type="NCBI Taxonomy" id="9771"/>
    <lineage>
        <taxon>Eukaryota</taxon>
        <taxon>Metazoa</taxon>
        <taxon>Chordata</taxon>
        <taxon>Craniata</taxon>
        <taxon>Vertebrata</taxon>
        <taxon>Euteleostomi</taxon>
        <taxon>Mammalia</taxon>
        <taxon>Eutheria</taxon>
        <taxon>Laurasiatheria</taxon>
        <taxon>Artiodactyla</taxon>
        <taxon>Whippomorpha</taxon>
        <taxon>Cetacea</taxon>
        <taxon>Mysticeti</taxon>
        <taxon>Balaenopteridae</taxon>
        <taxon>Balaenoptera</taxon>
    </lineage>
</organism>
<gene>
    <name evidence="4" type="primary">LOC118884953</name>
</gene>
<sequence>MSPLAPQELLQAAEEPLPCARCGKRLGPNEQRMGRGTPMCPRCDQASGPFPHEPGRPAQQLYACVECGKAFTCTSRLLQPEGIHTGERPYVR</sequence>